<dbReference type="EMBL" id="QVLV01000018">
    <property type="protein sequence ID" value="RGE57044.1"/>
    <property type="molecule type" value="Genomic_DNA"/>
</dbReference>
<feature type="domain" description="N-acetyltransferase" evidence="1">
    <location>
        <begin position="3"/>
        <end position="144"/>
    </location>
</feature>
<dbReference type="RefSeq" id="WP_021639968.1">
    <property type="nucleotide sequence ID" value="NZ_QVLV01000018.1"/>
</dbReference>
<dbReference type="PROSITE" id="PS51186">
    <property type="entry name" value="GNAT"/>
    <property type="match status" value="1"/>
</dbReference>
<dbReference type="GO" id="GO:0016747">
    <property type="term" value="F:acyltransferase activity, transferring groups other than amino-acyl groups"/>
    <property type="evidence" value="ECO:0007669"/>
    <property type="project" value="InterPro"/>
</dbReference>
<dbReference type="SUPFAM" id="SSF55729">
    <property type="entry name" value="Acyl-CoA N-acyltransferases (Nat)"/>
    <property type="match status" value="1"/>
</dbReference>
<evidence type="ECO:0000313" key="3">
    <source>
        <dbReference type="Proteomes" id="UP000260812"/>
    </source>
</evidence>
<dbReference type="CDD" id="cd04301">
    <property type="entry name" value="NAT_SF"/>
    <property type="match status" value="1"/>
</dbReference>
<dbReference type="InterPro" id="IPR016181">
    <property type="entry name" value="Acyl_CoA_acyltransferase"/>
</dbReference>
<protein>
    <submittedName>
        <fullName evidence="2">N-acetyltransferase</fullName>
    </submittedName>
</protein>
<evidence type="ECO:0000313" key="2">
    <source>
        <dbReference type="EMBL" id="RGE57044.1"/>
    </source>
</evidence>
<name>A0A3E3HYX5_9FIRM</name>
<gene>
    <name evidence="2" type="ORF">DXC51_20760</name>
</gene>
<dbReference type="AlphaFoldDB" id="A0A3E3HYX5"/>
<dbReference type="Gene3D" id="3.40.630.30">
    <property type="match status" value="1"/>
</dbReference>
<organism evidence="2 3">
    <name type="scientific">Eisenbergiella massiliensis</name>
    <dbReference type="NCBI Taxonomy" id="1720294"/>
    <lineage>
        <taxon>Bacteria</taxon>
        <taxon>Bacillati</taxon>
        <taxon>Bacillota</taxon>
        <taxon>Clostridia</taxon>
        <taxon>Lachnospirales</taxon>
        <taxon>Lachnospiraceae</taxon>
        <taxon>Eisenbergiella</taxon>
    </lineage>
</organism>
<reference evidence="2 3" key="1">
    <citation type="submission" date="2018-08" db="EMBL/GenBank/DDBJ databases">
        <title>A genome reference for cultivated species of the human gut microbiota.</title>
        <authorList>
            <person name="Zou Y."/>
            <person name="Xue W."/>
            <person name="Luo G."/>
        </authorList>
    </citation>
    <scope>NUCLEOTIDE SEQUENCE [LARGE SCALE GENOMIC DNA]</scope>
    <source>
        <strain evidence="2 3">TF05-5AC</strain>
    </source>
</reference>
<keyword evidence="2" id="KW-0808">Transferase</keyword>
<dbReference type="Proteomes" id="UP000260812">
    <property type="component" value="Unassembled WGS sequence"/>
</dbReference>
<sequence length="144" mass="17148">MEITMKKYTPVDYDFVYQLKKVCYYPYVSEIWGWDEEKQTDYFNAFMENAKENMNIIYSRGKRIGMINWSVDGDTCELENICILPEYRNQGIGSRLLAETIESSGFSKVRLQAFKKNPVIHLYHRLGFSIVEETENHYRMLLEK</sequence>
<dbReference type="PANTHER" id="PTHR43617">
    <property type="entry name" value="L-AMINO ACID N-ACETYLTRANSFERASE"/>
    <property type="match status" value="1"/>
</dbReference>
<dbReference type="GeneID" id="97989229"/>
<dbReference type="InterPro" id="IPR000182">
    <property type="entry name" value="GNAT_dom"/>
</dbReference>
<comment type="caution">
    <text evidence="2">The sequence shown here is derived from an EMBL/GenBank/DDBJ whole genome shotgun (WGS) entry which is preliminary data.</text>
</comment>
<accession>A0A3E3HYX5</accession>
<dbReference type="Pfam" id="PF00583">
    <property type="entry name" value="Acetyltransf_1"/>
    <property type="match status" value="1"/>
</dbReference>
<keyword evidence="3" id="KW-1185">Reference proteome</keyword>
<evidence type="ECO:0000259" key="1">
    <source>
        <dbReference type="PROSITE" id="PS51186"/>
    </source>
</evidence>
<dbReference type="InterPro" id="IPR050276">
    <property type="entry name" value="MshD_Acetyltransferase"/>
</dbReference>
<proteinExistence type="predicted"/>